<gene>
    <name evidence="3" type="ORF">G5T23_05915</name>
    <name evidence="2" type="ORF">HMPREF3196_00165</name>
</gene>
<evidence type="ECO:0000313" key="5">
    <source>
        <dbReference type="Proteomes" id="UP000488776"/>
    </source>
</evidence>
<dbReference type="Pfam" id="PF12728">
    <property type="entry name" value="HTH_17"/>
    <property type="match status" value="1"/>
</dbReference>
<dbReference type="NCBIfam" id="TIGR01764">
    <property type="entry name" value="excise"/>
    <property type="match status" value="1"/>
</dbReference>
<dbReference type="PATRIC" id="fig|1681.23.peg.710"/>
<dbReference type="InterPro" id="IPR010093">
    <property type="entry name" value="SinI_DNA-bd"/>
</dbReference>
<dbReference type="GeneID" id="93091766"/>
<dbReference type="EMBL" id="LRPO01000005">
    <property type="protein sequence ID" value="KWZ82740.1"/>
    <property type="molecule type" value="Genomic_DNA"/>
</dbReference>
<dbReference type="Proteomes" id="UP000488776">
    <property type="component" value="Unassembled WGS sequence"/>
</dbReference>
<dbReference type="AlphaFoldDB" id="A0A133KTW8"/>
<dbReference type="GO" id="GO:0003677">
    <property type="term" value="F:DNA binding"/>
    <property type="evidence" value="ECO:0007669"/>
    <property type="project" value="InterPro"/>
</dbReference>
<accession>A0A133KTW8</accession>
<sequence>MSATVAPWNLEPISVTIAEATRLLGFKDSKTVYNLIYQGKIKARKVGRVYLVSYASLKKLIEG</sequence>
<feature type="domain" description="Helix-turn-helix" evidence="1">
    <location>
        <begin position="16"/>
        <end position="62"/>
    </location>
</feature>
<evidence type="ECO:0000259" key="1">
    <source>
        <dbReference type="Pfam" id="PF12728"/>
    </source>
</evidence>
<protein>
    <submittedName>
        <fullName evidence="2">DNA binding domain, excisionase family</fullName>
    </submittedName>
    <submittedName>
        <fullName evidence="3">Helix-turn-helix domain-containing protein</fullName>
    </submittedName>
</protein>
<name>A0A133KTW8_BIFBI</name>
<dbReference type="EMBL" id="JAAJBJ010000005">
    <property type="protein sequence ID" value="NGG36566.1"/>
    <property type="molecule type" value="Genomic_DNA"/>
</dbReference>
<proteinExistence type="predicted"/>
<organism evidence="2 4">
    <name type="scientific">Bifidobacterium bifidum</name>
    <dbReference type="NCBI Taxonomy" id="1681"/>
    <lineage>
        <taxon>Bacteria</taxon>
        <taxon>Bacillati</taxon>
        <taxon>Actinomycetota</taxon>
        <taxon>Actinomycetes</taxon>
        <taxon>Bifidobacteriales</taxon>
        <taxon>Bifidobacteriaceae</taxon>
        <taxon>Bifidobacterium</taxon>
    </lineage>
</organism>
<reference evidence="2 4" key="1">
    <citation type="submission" date="2016-01" db="EMBL/GenBank/DDBJ databases">
        <authorList>
            <person name="Oliw E.H."/>
        </authorList>
    </citation>
    <scope>NUCLEOTIDE SEQUENCE [LARGE SCALE GENOMIC DNA]</scope>
    <source>
        <strain evidence="2 4">MJR8628B</strain>
    </source>
</reference>
<evidence type="ECO:0000313" key="4">
    <source>
        <dbReference type="Proteomes" id="UP000070092"/>
    </source>
</evidence>
<evidence type="ECO:0000313" key="2">
    <source>
        <dbReference type="EMBL" id="KWZ82740.1"/>
    </source>
</evidence>
<dbReference type="InterPro" id="IPR041657">
    <property type="entry name" value="HTH_17"/>
</dbReference>
<reference evidence="3 5" key="2">
    <citation type="submission" date="2020-02" db="EMBL/GenBank/DDBJ databases">
        <title>Antibiotic susceptibility profiles of lactic acid bacteria isolated from the human vagina and genetic basis of atypical resistances.</title>
        <authorList>
            <person name="Sirichoat A."/>
            <person name="Florez A.B."/>
            <person name="Vazquez L."/>
            <person name="Buppasiri P."/>
            <person name="Panya M."/>
            <person name="Lulitanond V."/>
            <person name="Mayo B."/>
        </authorList>
    </citation>
    <scope>NUCLEOTIDE SEQUENCE [LARGE SCALE GENOMIC DNA]</scope>
    <source>
        <strain evidence="3 5">VA07-1AN</strain>
    </source>
</reference>
<dbReference type="Proteomes" id="UP000070092">
    <property type="component" value="Unassembled WGS sequence"/>
</dbReference>
<dbReference type="RefSeq" id="WP_021648118.1">
    <property type="nucleotide sequence ID" value="NZ_BCXK01000023.1"/>
</dbReference>
<comment type="caution">
    <text evidence="2">The sequence shown here is derived from an EMBL/GenBank/DDBJ whole genome shotgun (WGS) entry which is preliminary data.</text>
</comment>
<evidence type="ECO:0000313" key="3">
    <source>
        <dbReference type="EMBL" id="NGG36566.1"/>
    </source>
</evidence>